<dbReference type="GeneID" id="70578248"/>
<evidence type="ECO:0000313" key="10">
    <source>
        <dbReference type="Proteomes" id="UP000198811"/>
    </source>
</evidence>
<dbReference type="Proteomes" id="UP000528432">
    <property type="component" value="Unassembled WGS sequence"/>
</dbReference>
<accession>A0A240B2P8</accession>
<protein>
    <submittedName>
        <fullName evidence="7">Polysaccharide biosynthesis protein</fullName>
    </submittedName>
    <submittedName>
        <fullName evidence="9">Stage V sporulation protein B</fullName>
    </submittedName>
</protein>
<evidence type="ECO:0000313" key="9">
    <source>
        <dbReference type="EMBL" id="SQB34654.1"/>
    </source>
</evidence>
<keyword evidence="4 6" id="KW-1133">Transmembrane helix</keyword>
<feature type="transmembrane region" description="Helical" evidence="6">
    <location>
        <begin position="445"/>
        <end position="467"/>
    </location>
</feature>
<evidence type="ECO:0000256" key="2">
    <source>
        <dbReference type="ARBA" id="ARBA00022475"/>
    </source>
</evidence>
<evidence type="ECO:0000313" key="8">
    <source>
        <dbReference type="EMBL" id="SDL02619.1"/>
    </source>
</evidence>
<dbReference type="EMBL" id="JABFIF010000008">
    <property type="protein sequence ID" value="NOH15871.1"/>
    <property type="molecule type" value="Genomic_DNA"/>
</dbReference>
<feature type="transmembrane region" description="Helical" evidence="6">
    <location>
        <begin position="12"/>
        <end position="35"/>
    </location>
</feature>
<dbReference type="EMBL" id="UAWC01000016">
    <property type="protein sequence ID" value="SQB34654.1"/>
    <property type="molecule type" value="Genomic_DNA"/>
</dbReference>
<organism evidence="9 11">
    <name type="scientific">Clostridium cochlearium</name>
    <dbReference type="NCBI Taxonomy" id="1494"/>
    <lineage>
        <taxon>Bacteria</taxon>
        <taxon>Bacillati</taxon>
        <taxon>Bacillota</taxon>
        <taxon>Clostridia</taxon>
        <taxon>Eubacteriales</taxon>
        <taxon>Clostridiaceae</taxon>
        <taxon>Clostridium</taxon>
    </lineage>
</organism>
<feature type="transmembrane region" description="Helical" evidence="6">
    <location>
        <begin position="279"/>
        <end position="304"/>
    </location>
</feature>
<keyword evidence="3 6" id="KW-0812">Transmembrane</keyword>
<dbReference type="Pfam" id="PF01943">
    <property type="entry name" value="Polysacc_synt"/>
    <property type="match status" value="1"/>
</dbReference>
<feature type="transmembrane region" description="Helical" evidence="6">
    <location>
        <begin position="47"/>
        <end position="68"/>
    </location>
</feature>
<dbReference type="GO" id="GO:0005886">
    <property type="term" value="C:plasma membrane"/>
    <property type="evidence" value="ECO:0007669"/>
    <property type="project" value="UniProtKB-SubCell"/>
</dbReference>
<keyword evidence="10" id="KW-1185">Reference proteome</keyword>
<dbReference type="PANTHER" id="PTHR30250">
    <property type="entry name" value="PST FAMILY PREDICTED COLANIC ACID TRANSPORTER"/>
    <property type="match status" value="1"/>
</dbReference>
<dbReference type="PIRSF" id="PIRSF038958">
    <property type="entry name" value="PG_synth_SpoVB"/>
    <property type="match status" value="1"/>
</dbReference>
<dbReference type="Proteomes" id="UP000198811">
    <property type="component" value="Unassembled WGS sequence"/>
</dbReference>
<dbReference type="STRING" id="1494.SAMN05216497_10526"/>
<reference evidence="9 11" key="2">
    <citation type="submission" date="2018-06" db="EMBL/GenBank/DDBJ databases">
        <authorList>
            <consortium name="Pathogen Informatics"/>
            <person name="Doyle S."/>
        </authorList>
    </citation>
    <scope>NUCLEOTIDE SEQUENCE [LARGE SCALE GENOMIC DNA]</scope>
    <source>
        <strain evidence="9 11">NCTC13028</strain>
    </source>
</reference>
<evidence type="ECO:0000313" key="7">
    <source>
        <dbReference type="EMBL" id="NOH15871.1"/>
    </source>
</evidence>
<gene>
    <name evidence="9" type="primary">ytgP_1</name>
    <name evidence="7" type="ORF">HMJ28_05625</name>
    <name evidence="9" type="ORF">NCTC13028_01524</name>
    <name evidence="8" type="ORF">SAMN05216497_10526</name>
</gene>
<comment type="subcellular location">
    <subcellularLocation>
        <location evidence="1">Cell membrane</location>
        <topology evidence="1">Multi-pass membrane protein</topology>
    </subcellularLocation>
</comment>
<feature type="transmembrane region" description="Helical" evidence="6">
    <location>
        <begin position="119"/>
        <end position="136"/>
    </location>
</feature>
<dbReference type="CDD" id="cd13124">
    <property type="entry name" value="MATE_SpoVB_like"/>
    <property type="match status" value="1"/>
</dbReference>
<sequence length="517" mass="57278">MKKHSLIKGTFILGIAGVFAKFLGLFFRWPLIMLIGDEGIGYYQMAYPLYLFFIAVSSGIPVAISKMVSERNAIGDNEGIIQVFRKSLILMIFIGGGFTAIILILSKFIVRIFNWDYKSYYSLLGISIAPVFISIMSTFRGFFQGMQNMTPTAVSQIIEQLGRVIIGIGLVIVLLPKGIEFAAGGASLGATAGAVLGNIYLYSKYKSVKSELNVKIVKDDLDILSKLIYISIPISLGATVSSIMSLIDSALVPGKLVQGGLSYKEAAILYGQLTGKAFVLINVPLTVSMALCTSIVPIIAEYYILNRRNDLVHKVNQAIKFSTVISIPSFIGLFFLSKPIMSLLFIGNYEGFKILKYLSISIPFIALCQTFTSILQGIGIYVIPVINLLIGCVAKFFITRSLVPIENINVYGAVIGTILGYSISTILNIICVKRMLKVKIEYKKVILKPLLASIIMIFGVIISYNIIYKITLKNSISCLISILFGIIIYSILVMMLNIFEYRHVKNKIYRYKRREKV</sequence>
<name>A0A240B2P8_CLOCO</name>
<keyword evidence="5 6" id="KW-0472">Membrane</keyword>
<dbReference type="RefSeq" id="WP_089864399.1">
    <property type="nucleotide sequence ID" value="NZ_FNGL01000005.1"/>
</dbReference>
<dbReference type="InterPro" id="IPR024923">
    <property type="entry name" value="PG_synth_SpoVB"/>
</dbReference>
<keyword evidence="2" id="KW-1003">Cell membrane</keyword>
<evidence type="ECO:0000313" key="11">
    <source>
        <dbReference type="Proteomes" id="UP000250223"/>
    </source>
</evidence>
<proteinExistence type="predicted"/>
<feature type="transmembrane region" description="Helical" evidence="6">
    <location>
        <begin position="181"/>
        <end position="202"/>
    </location>
</feature>
<dbReference type="AlphaFoldDB" id="A0A240B2P8"/>
<feature type="transmembrane region" description="Helical" evidence="6">
    <location>
        <begin position="410"/>
        <end position="433"/>
    </location>
</feature>
<evidence type="ECO:0000313" key="12">
    <source>
        <dbReference type="Proteomes" id="UP000528432"/>
    </source>
</evidence>
<feature type="transmembrane region" description="Helical" evidence="6">
    <location>
        <begin position="157"/>
        <end position="175"/>
    </location>
</feature>
<reference evidence="8 10" key="1">
    <citation type="submission" date="2016-10" db="EMBL/GenBank/DDBJ databases">
        <authorList>
            <person name="Varghese N."/>
            <person name="Submissions S."/>
        </authorList>
    </citation>
    <scope>NUCLEOTIDE SEQUENCE [LARGE SCALE GENOMIC DNA]</scope>
    <source>
        <strain evidence="8 10">NLAE-zl-C224</strain>
    </source>
</reference>
<evidence type="ECO:0000256" key="3">
    <source>
        <dbReference type="ARBA" id="ARBA00022692"/>
    </source>
</evidence>
<dbReference type="EMBL" id="FNGL01000005">
    <property type="protein sequence ID" value="SDL02619.1"/>
    <property type="molecule type" value="Genomic_DNA"/>
</dbReference>
<feature type="transmembrane region" description="Helical" evidence="6">
    <location>
        <begin position="223"/>
        <end position="247"/>
    </location>
</feature>
<feature type="transmembrane region" description="Helical" evidence="6">
    <location>
        <begin position="479"/>
        <end position="499"/>
    </location>
</feature>
<feature type="transmembrane region" description="Helical" evidence="6">
    <location>
        <begin position="325"/>
        <end position="348"/>
    </location>
</feature>
<evidence type="ECO:0000256" key="1">
    <source>
        <dbReference type="ARBA" id="ARBA00004651"/>
    </source>
</evidence>
<reference evidence="7 12" key="3">
    <citation type="submission" date="2020-05" db="EMBL/GenBank/DDBJ databases">
        <title>Draft genome sequence of Clostridium cochlearium strain AGROS13 isolated from a sheep dairy farm in New Zealand.</title>
        <authorList>
            <person name="Gupta T.B."/>
            <person name="Jauregui R."/>
            <person name="Risson A.N."/>
            <person name="Brightwell G."/>
            <person name="Maclean P."/>
        </authorList>
    </citation>
    <scope>NUCLEOTIDE SEQUENCE [LARGE SCALE GENOMIC DNA]</scope>
    <source>
        <strain evidence="7 12">AGROS13</strain>
    </source>
</reference>
<dbReference type="OrthoDB" id="9775950at2"/>
<dbReference type="PANTHER" id="PTHR30250:SF21">
    <property type="entry name" value="LIPID II FLIPPASE MURJ"/>
    <property type="match status" value="1"/>
</dbReference>
<feature type="transmembrane region" description="Helical" evidence="6">
    <location>
        <begin position="354"/>
        <end position="371"/>
    </location>
</feature>
<evidence type="ECO:0000256" key="6">
    <source>
        <dbReference type="SAM" id="Phobius"/>
    </source>
</evidence>
<dbReference type="InterPro" id="IPR050833">
    <property type="entry name" value="Poly_Biosynth_Transport"/>
</dbReference>
<evidence type="ECO:0000256" key="4">
    <source>
        <dbReference type="ARBA" id="ARBA00022989"/>
    </source>
</evidence>
<feature type="transmembrane region" description="Helical" evidence="6">
    <location>
        <begin position="378"/>
        <end position="398"/>
    </location>
</feature>
<evidence type="ECO:0000256" key="5">
    <source>
        <dbReference type="ARBA" id="ARBA00023136"/>
    </source>
</evidence>
<dbReference type="InterPro" id="IPR002797">
    <property type="entry name" value="Polysacc_synth"/>
</dbReference>
<dbReference type="Proteomes" id="UP000250223">
    <property type="component" value="Unassembled WGS sequence"/>
</dbReference>
<feature type="transmembrane region" description="Helical" evidence="6">
    <location>
        <begin position="88"/>
        <end position="113"/>
    </location>
</feature>